<proteinExistence type="predicted"/>
<dbReference type="EMBL" id="LFOD01000008">
    <property type="protein sequence ID" value="KMV18267.1"/>
    <property type="molecule type" value="Genomic_DNA"/>
</dbReference>
<organism evidence="1 2">
    <name type="scientific">Mycolicibacterium conceptionense</name>
    <dbReference type="NCBI Taxonomy" id="451644"/>
    <lineage>
        <taxon>Bacteria</taxon>
        <taxon>Bacillati</taxon>
        <taxon>Actinomycetota</taxon>
        <taxon>Actinomycetes</taxon>
        <taxon>Mycobacteriales</taxon>
        <taxon>Mycobacteriaceae</taxon>
        <taxon>Mycolicibacterium</taxon>
    </lineage>
</organism>
<comment type="caution">
    <text evidence="1">The sequence shown here is derived from an EMBL/GenBank/DDBJ whole genome shotgun (WGS) entry which is preliminary data.</text>
</comment>
<dbReference type="AlphaFoldDB" id="A0A0J8UB86"/>
<accession>A0A0J8UB86</accession>
<dbReference type="Proteomes" id="UP000037594">
    <property type="component" value="Unassembled WGS sequence"/>
</dbReference>
<evidence type="ECO:0000313" key="2">
    <source>
        <dbReference type="Proteomes" id="UP000037594"/>
    </source>
</evidence>
<gene>
    <name evidence="1" type="ORF">ACT17_11545</name>
</gene>
<dbReference type="PATRIC" id="fig|451644.5.peg.2379"/>
<reference evidence="1 2" key="1">
    <citation type="submission" date="2015-06" db="EMBL/GenBank/DDBJ databases">
        <title>Genome sequence of Mycobacterium conceptionense strain MLE.</title>
        <authorList>
            <person name="Greninger A.L."/>
            <person name="Cunningham G."/>
            <person name="Chiu C.Y."/>
            <person name="Miller S."/>
        </authorList>
    </citation>
    <scope>NUCLEOTIDE SEQUENCE [LARGE SCALE GENOMIC DNA]</scope>
    <source>
        <strain evidence="1 2">MLE</strain>
    </source>
</reference>
<sequence length="68" mass="7315">MTKQANQLSVGDVIVGPKNSRHVVTEIVHHGLAAAWLSIHTDTGLKLDKSQDEAKLDTYDVLVAGNHA</sequence>
<evidence type="ECO:0000313" key="1">
    <source>
        <dbReference type="EMBL" id="KMV18267.1"/>
    </source>
</evidence>
<protein>
    <submittedName>
        <fullName evidence="1">Uncharacterized protein</fullName>
    </submittedName>
</protein>
<name>A0A0J8UB86_9MYCO</name>